<dbReference type="Proteomes" id="UP001140511">
    <property type="component" value="Unassembled WGS sequence"/>
</dbReference>
<comment type="similarity">
    <text evidence="1">Belongs to the paxM FAD-dependent monooxygenase family.</text>
</comment>
<accession>A0A9W9B873</accession>
<evidence type="ECO:0000313" key="8">
    <source>
        <dbReference type="Proteomes" id="UP001140511"/>
    </source>
</evidence>
<dbReference type="GO" id="GO:0004497">
    <property type="term" value="F:monooxygenase activity"/>
    <property type="evidence" value="ECO:0007669"/>
    <property type="project" value="UniProtKB-KW"/>
</dbReference>
<name>A0A9W9B873_9HYPO</name>
<evidence type="ECO:0000256" key="4">
    <source>
        <dbReference type="ARBA" id="ARBA00023002"/>
    </source>
</evidence>
<evidence type="ECO:0000256" key="2">
    <source>
        <dbReference type="ARBA" id="ARBA00022630"/>
    </source>
</evidence>
<keyword evidence="3" id="KW-0274">FAD</keyword>
<keyword evidence="2" id="KW-0285">Flavoprotein</keyword>
<evidence type="ECO:0000259" key="6">
    <source>
        <dbReference type="Pfam" id="PF01494"/>
    </source>
</evidence>
<evidence type="ECO:0000256" key="3">
    <source>
        <dbReference type="ARBA" id="ARBA00022827"/>
    </source>
</evidence>
<dbReference type="PANTHER" id="PTHR13789:SF215">
    <property type="entry name" value="FAD-BINDING DOMAIN-CONTAINING PROTEIN-RELATED"/>
    <property type="match status" value="1"/>
</dbReference>
<evidence type="ECO:0000313" key="7">
    <source>
        <dbReference type="EMBL" id="KAJ4855570.1"/>
    </source>
</evidence>
<reference evidence="7" key="1">
    <citation type="submission" date="2022-09" db="EMBL/GenBank/DDBJ databases">
        <title>Chromosome-level assembly of Trichoderma breve T069, a fungus used in development of biopesticide product.</title>
        <authorList>
            <person name="Lin R."/>
            <person name="Liu T."/>
        </authorList>
    </citation>
    <scope>NUCLEOTIDE SEQUENCE</scope>
    <source>
        <strain evidence="7">T069</strain>
    </source>
</reference>
<evidence type="ECO:0000256" key="5">
    <source>
        <dbReference type="ARBA" id="ARBA00023033"/>
    </source>
</evidence>
<dbReference type="EMBL" id="JAOPEN010000006">
    <property type="protein sequence ID" value="KAJ4855570.1"/>
    <property type="molecule type" value="Genomic_DNA"/>
</dbReference>
<keyword evidence="8" id="KW-1185">Reference proteome</keyword>
<dbReference type="GeneID" id="80870836"/>
<comment type="caution">
    <text evidence="7">The sequence shown here is derived from an EMBL/GenBank/DDBJ whole genome shotgun (WGS) entry which is preliminary data.</text>
</comment>
<organism evidence="7 8">
    <name type="scientific">Trichoderma breve</name>
    <dbReference type="NCBI Taxonomy" id="2034170"/>
    <lineage>
        <taxon>Eukaryota</taxon>
        <taxon>Fungi</taxon>
        <taxon>Dikarya</taxon>
        <taxon>Ascomycota</taxon>
        <taxon>Pezizomycotina</taxon>
        <taxon>Sordariomycetes</taxon>
        <taxon>Hypocreomycetidae</taxon>
        <taxon>Hypocreales</taxon>
        <taxon>Hypocreaceae</taxon>
        <taxon>Trichoderma</taxon>
    </lineage>
</organism>
<dbReference type="Gene3D" id="3.50.50.60">
    <property type="entry name" value="FAD/NAD(P)-binding domain"/>
    <property type="match status" value="1"/>
</dbReference>
<sequence>MAMTLQNKDADGDRFWLPHRQDLAPKKGAKSLNVGIIGAGIAGLTAAIAMSQSGHDVEIFERSEFKSEMGAAISCPPNSFRILKFYGIDVASARGVVNPIQAVYYDSKEPGTKDYVDFSGYRSKYQAPWAFFHRVDLHNELRRLAVQPPDGDRKPSKLRLSSSVKDVQLDGIIVFQDGRTIKKDLVIAADGIRSAFLSQVVGHDVYPEHYMSMIRFLIPSHEFLSLPEARCHFESGMTSLNIVKGGNKSIVFYPCREGTLLNVGVLTPPEVCKSADGDDLPLTQDLIDNATEDFHSVYNGLYRLKDTFGQWKLFRRAPLSILAKGKIVLIGDAAHPMPPLRAQGAAAAIEDAAALGVLFSDLESANEVPDRLEAFNKLRVRRVGGTQVLSSLHEWDPLKLPQEHTKYFDGKVPYTHQEIDDWFYDYNLITKALEVLQECQISKEPN</sequence>
<feature type="domain" description="FAD-binding" evidence="6">
    <location>
        <begin position="33"/>
        <end position="381"/>
    </location>
</feature>
<dbReference type="InterPro" id="IPR050493">
    <property type="entry name" value="FAD-dep_Monooxygenase_BioMet"/>
</dbReference>
<dbReference type="AlphaFoldDB" id="A0A9W9B873"/>
<keyword evidence="4" id="KW-0560">Oxidoreductase</keyword>
<gene>
    <name evidence="7" type="ORF">T069G_08938</name>
</gene>
<evidence type="ECO:0000256" key="1">
    <source>
        <dbReference type="ARBA" id="ARBA00007992"/>
    </source>
</evidence>
<dbReference type="GO" id="GO:0071949">
    <property type="term" value="F:FAD binding"/>
    <property type="evidence" value="ECO:0007669"/>
    <property type="project" value="InterPro"/>
</dbReference>
<dbReference type="InterPro" id="IPR036188">
    <property type="entry name" value="FAD/NAD-bd_sf"/>
</dbReference>
<dbReference type="SUPFAM" id="SSF51905">
    <property type="entry name" value="FAD/NAD(P)-binding domain"/>
    <property type="match status" value="1"/>
</dbReference>
<dbReference type="RefSeq" id="XP_056024626.1">
    <property type="nucleotide sequence ID" value="XM_056176148.1"/>
</dbReference>
<dbReference type="InterPro" id="IPR002938">
    <property type="entry name" value="FAD-bd"/>
</dbReference>
<dbReference type="Pfam" id="PF01494">
    <property type="entry name" value="FAD_binding_3"/>
    <property type="match status" value="1"/>
</dbReference>
<dbReference type="PRINTS" id="PR00420">
    <property type="entry name" value="RNGMNOXGNASE"/>
</dbReference>
<keyword evidence="5" id="KW-0503">Monooxygenase</keyword>
<proteinExistence type="inferred from homology"/>
<dbReference type="PANTHER" id="PTHR13789">
    <property type="entry name" value="MONOOXYGENASE"/>
    <property type="match status" value="1"/>
</dbReference>
<protein>
    <submittedName>
        <fullName evidence="7">FAD binding domain-containing protein</fullName>
    </submittedName>
</protein>